<keyword evidence="14" id="KW-1185">Reference proteome</keyword>
<evidence type="ECO:0000256" key="7">
    <source>
        <dbReference type="ARBA" id="ARBA00023237"/>
    </source>
</evidence>
<organism evidence="13 14">
    <name type="scientific">Marinimicrobium koreense</name>
    <dbReference type="NCBI Taxonomy" id="306545"/>
    <lineage>
        <taxon>Bacteria</taxon>
        <taxon>Pseudomonadati</taxon>
        <taxon>Pseudomonadota</taxon>
        <taxon>Gammaproteobacteria</taxon>
        <taxon>Cellvibrionales</taxon>
        <taxon>Cellvibrionaceae</taxon>
        <taxon>Marinimicrobium</taxon>
    </lineage>
</organism>
<dbReference type="AlphaFoldDB" id="A0A3N1P0J4"/>
<dbReference type="InterPro" id="IPR039426">
    <property type="entry name" value="TonB-dep_rcpt-like"/>
</dbReference>
<comment type="subcellular location">
    <subcellularLocation>
        <location evidence="1 8">Cell outer membrane</location>
        <topology evidence="1 8">Multi-pass membrane protein</topology>
    </subcellularLocation>
</comment>
<comment type="similarity">
    <text evidence="8 9">Belongs to the TonB-dependent receptor family.</text>
</comment>
<evidence type="ECO:0000313" key="13">
    <source>
        <dbReference type="EMBL" id="ROQ18396.1"/>
    </source>
</evidence>
<accession>A0A3N1P0J4</accession>
<keyword evidence="7 8" id="KW-0998">Cell outer membrane</keyword>
<dbReference type="Pfam" id="PF07715">
    <property type="entry name" value="Plug"/>
    <property type="match status" value="1"/>
</dbReference>
<reference evidence="13 14" key="1">
    <citation type="submission" date="2018-11" db="EMBL/GenBank/DDBJ databases">
        <title>Genomic Encyclopedia of Type Strains, Phase IV (KMG-IV): sequencing the most valuable type-strain genomes for metagenomic binning, comparative biology and taxonomic classification.</title>
        <authorList>
            <person name="Goeker M."/>
        </authorList>
    </citation>
    <scope>NUCLEOTIDE SEQUENCE [LARGE SCALE GENOMIC DNA]</scope>
    <source>
        <strain evidence="13 14">DSM 16974</strain>
    </source>
</reference>
<dbReference type="PROSITE" id="PS52016">
    <property type="entry name" value="TONB_DEPENDENT_REC_3"/>
    <property type="match status" value="1"/>
</dbReference>
<dbReference type="Proteomes" id="UP000273643">
    <property type="component" value="Unassembled WGS sequence"/>
</dbReference>
<dbReference type="Gene3D" id="2.170.130.10">
    <property type="entry name" value="TonB-dependent receptor, plug domain"/>
    <property type="match status" value="1"/>
</dbReference>
<dbReference type="InterPro" id="IPR012910">
    <property type="entry name" value="Plug_dom"/>
</dbReference>
<evidence type="ECO:0000259" key="11">
    <source>
        <dbReference type="Pfam" id="PF00593"/>
    </source>
</evidence>
<dbReference type="PANTHER" id="PTHR40980">
    <property type="entry name" value="PLUG DOMAIN-CONTAINING PROTEIN"/>
    <property type="match status" value="1"/>
</dbReference>
<gene>
    <name evidence="13" type="ORF">EDC38_2621</name>
</gene>
<dbReference type="InterPro" id="IPR000531">
    <property type="entry name" value="Beta-barrel_TonB"/>
</dbReference>
<dbReference type="SUPFAM" id="SSF56935">
    <property type="entry name" value="Porins"/>
    <property type="match status" value="1"/>
</dbReference>
<evidence type="ECO:0000256" key="2">
    <source>
        <dbReference type="ARBA" id="ARBA00022448"/>
    </source>
</evidence>
<evidence type="ECO:0000259" key="12">
    <source>
        <dbReference type="Pfam" id="PF07715"/>
    </source>
</evidence>
<evidence type="ECO:0000256" key="5">
    <source>
        <dbReference type="ARBA" id="ARBA00023077"/>
    </source>
</evidence>
<evidence type="ECO:0000313" key="14">
    <source>
        <dbReference type="Proteomes" id="UP000273643"/>
    </source>
</evidence>
<dbReference type="Gene3D" id="2.40.170.20">
    <property type="entry name" value="TonB-dependent receptor, beta-barrel domain"/>
    <property type="match status" value="1"/>
</dbReference>
<evidence type="ECO:0000256" key="1">
    <source>
        <dbReference type="ARBA" id="ARBA00004571"/>
    </source>
</evidence>
<name>A0A3N1P0J4_9GAMM</name>
<evidence type="ECO:0000256" key="4">
    <source>
        <dbReference type="ARBA" id="ARBA00022692"/>
    </source>
</evidence>
<feature type="domain" description="TonB-dependent receptor-like beta-barrel" evidence="11">
    <location>
        <begin position="435"/>
        <end position="905"/>
    </location>
</feature>
<dbReference type="RefSeq" id="WP_123639034.1">
    <property type="nucleotide sequence ID" value="NZ_RJUK01000002.1"/>
</dbReference>
<dbReference type="NCBIfam" id="TIGR01782">
    <property type="entry name" value="TonB-Xanth-Caul"/>
    <property type="match status" value="1"/>
</dbReference>
<keyword evidence="10" id="KW-0732">Signal</keyword>
<comment type="caution">
    <text evidence="13">The sequence shown here is derived from an EMBL/GenBank/DDBJ whole genome shotgun (WGS) entry which is preliminary data.</text>
</comment>
<evidence type="ECO:0000256" key="9">
    <source>
        <dbReference type="RuleBase" id="RU003357"/>
    </source>
</evidence>
<evidence type="ECO:0000256" key="10">
    <source>
        <dbReference type="SAM" id="SignalP"/>
    </source>
</evidence>
<keyword evidence="5 9" id="KW-0798">TonB box</keyword>
<evidence type="ECO:0000256" key="8">
    <source>
        <dbReference type="PROSITE-ProRule" id="PRU01360"/>
    </source>
</evidence>
<dbReference type="InterPro" id="IPR037066">
    <property type="entry name" value="Plug_dom_sf"/>
</dbReference>
<dbReference type="InterPro" id="IPR010104">
    <property type="entry name" value="TonB_rcpt_bac"/>
</dbReference>
<dbReference type="OrthoDB" id="8727862at2"/>
<dbReference type="EMBL" id="RJUK01000002">
    <property type="protein sequence ID" value="ROQ18396.1"/>
    <property type="molecule type" value="Genomic_DNA"/>
</dbReference>
<keyword evidence="4 8" id="KW-0812">Transmembrane</keyword>
<feature type="chain" id="PRO_5018171407" evidence="10">
    <location>
        <begin position="27"/>
        <end position="939"/>
    </location>
</feature>
<proteinExistence type="inferred from homology"/>
<dbReference type="Pfam" id="PF00593">
    <property type="entry name" value="TonB_dep_Rec_b-barrel"/>
    <property type="match status" value="1"/>
</dbReference>
<evidence type="ECO:0000256" key="6">
    <source>
        <dbReference type="ARBA" id="ARBA00023136"/>
    </source>
</evidence>
<keyword evidence="13" id="KW-0675">Receptor</keyword>
<keyword evidence="2 8" id="KW-0813">Transport</keyword>
<dbReference type="InterPro" id="IPR036942">
    <property type="entry name" value="Beta-barrel_TonB_sf"/>
</dbReference>
<evidence type="ECO:0000256" key="3">
    <source>
        <dbReference type="ARBA" id="ARBA00022452"/>
    </source>
</evidence>
<feature type="domain" description="TonB-dependent receptor plug" evidence="12">
    <location>
        <begin position="55"/>
        <end position="155"/>
    </location>
</feature>
<keyword evidence="3 8" id="KW-1134">Transmembrane beta strand</keyword>
<sequence>MFKRSLLSRSIAASIALAGLPMLAQAQDTQDEPLLEEVVVTGIRASLNKAIDIKRESMDVMDSIVAEDIGKLPDNNVVESLQRVAGVQVTDRAGGETNVVSIRGLTDVSTTVNGRTIFTASGRAVALADIPSTLVSRVDVVKNRSAETYENGIAGQIDVHTFRPFDFDGSRVSVSARGIYLEEAEAMNPTISALFSDRWDTGAGEFGALVNVSYSETEYRDQSTTPGAQVVFATENPPAGWAPMERIQPTDGRADGEIWTPGLESGLPTDAGSTFNINGEQVPYYISRDAMFMSDFTGERERPAANVSLQFAPNDRSEYTFEAFYNGYRNEGFNSLNFAFVDWWGSLGGLSDDLTDTFELYEGTNVIKERTIRDGFTFGSGDYSTGKTDSYVYALGGDWELTDKLNLKSELVYQDSEFESSFIAMRSTNVRYETYANFSNNPSIEFRDNPATPDVDEGDQSDISQYAMAEMYDSGTRNEGSAVTFTADAEYFTDGAFFKKIDFGIRHDVRDATEYARTQDAAPCDVVNTTGDAANCQFSTYEDDGIAYINSGFMDALDVPRTWAVVDGPYLKANRDYFTGLYGLDANDPLLEEFAIEETNTALYVDAEFETEIAGKRLDGQVGLRYVDVTTDTVFTDQVDFSETEGSTDNQELLSFLSLRYNLTDELIARFNYGETLRMPGFGDLNPTINYFDDITNIGYGTATGGNADLQPTTSQNYDLSLEWYFGDASNAYVTLFQRDIEGLVVGFRNRVNRQIEGYETDTFILSQPDNASDGELSGVEIGFNYFPENLEGYWDGLGVQSSFTFLDSEQVNPVTNSEGEVTSYEVGPMFGVSDTSYSVAVAYERDTFDARLAYVWREDFLNNNEAALFANPLGVYRDPQSSLDFQFSYNATDELVLTFDATNLTDEVYQSRYGNSDLHTFGNWQISRTFALGARYSF</sequence>
<feature type="signal peptide" evidence="10">
    <location>
        <begin position="1"/>
        <end position="26"/>
    </location>
</feature>
<dbReference type="GO" id="GO:0009279">
    <property type="term" value="C:cell outer membrane"/>
    <property type="evidence" value="ECO:0007669"/>
    <property type="project" value="UniProtKB-SubCell"/>
</dbReference>
<protein>
    <submittedName>
        <fullName evidence="13">TonB-dependent receptor</fullName>
    </submittedName>
</protein>
<keyword evidence="6 8" id="KW-0472">Membrane</keyword>
<dbReference type="PANTHER" id="PTHR40980:SF3">
    <property type="entry name" value="TONB-DEPENDENT RECEPTOR-LIKE BETA-BARREL DOMAIN-CONTAINING PROTEIN"/>
    <property type="match status" value="1"/>
</dbReference>